<comment type="caution">
    <text evidence="2">The sequence shown here is derived from an EMBL/GenBank/DDBJ whole genome shotgun (WGS) entry which is preliminary data.</text>
</comment>
<accession>A0A0V0QR57</accession>
<evidence type="ECO:0000313" key="3">
    <source>
        <dbReference type="Proteomes" id="UP000054937"/>
    </source>
</evidence>
<proteinExistence type="predicted"/>
<dbReference type="OMA" id="NISMVND"/>
<evidence type="ECO:0000256" key="1">
    <source>
        <dbReference type="SAM" id="Coils"/>
    </source>
</evidence>
<protein>
    <recommendedName>
        <fullName evidence="4">DUF4378 domain-containing protein</fullName>
    </recommendedName>
</protein>
<keyword evidence="1" id="KW-0175">Coiled coil</keyword>
<organism evidence="2 3">
    <name type="scientific">Pseudocohnilembus persalinus</name>
    <name type="common">Ciliate</name>
    <dbReference type="NCBI Taxonomy" id="266149"/>
    <lineage>
        <taxon>Eukaryota</taxon>
        <taxon>Sar</taxon>
        <taxon>Alveolata</taxon>
        <taxon>Ciliophora</taxon>
        <taxon>Intramacronucleata</taxon>
        <taxon>Oligohymenophorea</taxon>
        <taxon>Scuticociliatia</taxon>
        <taxon>Philasterida</taxon>
        <taxon>Pseudocohnilembidae</taxon>
        <taxon>Pseudocohnilembus</taxon>
    </lineage>
</organism>
<dbReference type="OrthoDB" id="311970at2759"/>
<gene>
    <name evidence="2" type="ORF">PPERSA_06420</name>
</gene>
<dbReference type="EMBL" id="LDAU01000110">
    <property type="protein sequence ID" value="KRX04786.1"/>
    <property type="molecule type" value="Genomic_DNA"/>
</dbReference>
<feature type="coiled-coil region" evidence="1">
    <location>
        <begin position="10"/>
        <end position="57"/>
    </location>
</feature>
<keyword evidence="3" id="KW-1185">Reference proteome</keyword>
<name>A0A0V0QR57_PSEPJ</name>
<evidence type="ECO:0008006" key="4">
    <source>
        <dbReference type="Google" id="ProtNLM"/>
    </source>
</evidence>
<evidence type="ECO:0000313" key="2">
    <source>
        <dbReference type="EMBL" id="KRX04786.1"/>
    </source>
</evidence>
<reference evidence="2 3" key="1">
    <citation type="journal article" date="2015" name="Sci. Rep.">
        <title>Genome of the facultative scuticociliatosis pathogen Pseudocohnilembus persalinus provides insight into its virulence through horizontal gene transfer.</title>
        <authorList>
            <person name="Xiong J."/>
            <person name="Wang G."/>
            <person name="Cheng J."/>
            <person name="Tian M."/>
            <person name="Pan X."/>
            <person name="Warren A."/>
            <person name="Jiang C."/>
            <person name="Yuan D."/>
            <person name="Miao W."/>
        </authorList>
    </citation>
    <scope>NUCLEOTIDE SEQUENCE [LARGE SCALE GENOMIC DNA]</scope>
    <source>
        <strain evidence="2">36N120E</strain>
    </source>
</reference>
<sequence>MQDIQNEISQEELQKLKQLQLEQIEKLELQQKLEEQNQIKRENLEQDQNQNDNLSVNNEVAKPQQNISMVNDLIAQFQAEINEKWKMNMQVETRLVEQLKKEGAIDQSDNYGIATNIYTVTNYLQKLYQYIKENENHLNEFIQNVNTPFGFAPAKRLKLIHGYDSFVDSNLSETSEDEYNTLPFVLSEDLFIEFEQNIIGNGDDEKQQIIKEFEHIHNKAIFDTFNESLNLYRPYFNLGGPPYAWSNSEKNIVNEPISKQNFEKFFIKAQNKILEWGGYLCGLINEQEEPRQKQQDEEMTLAEVMENLGTQNECFNQVREERLSRMLLTDIYENEYKWQLYEDEKAEVVMELADLVFEELVENVVEQLYKF</sequence>
<dbReference type="AlphaFoldDB" id="A0A0V0QR57"/>
<dbReference type="InParanoid" id="A0A0V0QR57"/>
<dbReference type="Proteomes" id="UP000054937">
    <property type="component" value="Unassembled WGS sequence"/>
</dbReference>